<proteinExistence type="predicted"/>
<dbReference type="EMBL" id="FNXT01001022">
    <property type="protein sequence ID" value="SZX71043.1"/>
    <property type="molecule type" value="Genomic_DNA"/>
</dbReference>
<name>A0A383W1P8_TETOB</name>
<evidence type="ECO:0000313" key="2">
    <source>
        <dbReference type="Proteomes" id="UP000256970"/>
    </source>
</evidence>
<protein>
    <submittedName>
        <fullName evidence="1">Uncharacterized protein</fullName>
    </submittedName>
</protein>
<dbReference type="Proteomes" id="UP000256970">
    <property type="component" value="Unassembled WGS sequence"/>
</dbReference>
<reference evidence="1 2" key="1">
    <citation type="submission" date="2016-10" db="EMBL/GenBank/DDBJ databases">
        <authorList>
            <person name="Cai Z."/>
        </authorList>
    </citation>
    <scope>NUCLEOTIDE SEQUENCE [LARGE SCALE GENOMIC DNA]</scope>
</reference>
<accession>A0A383W1P8</accession>
<sequence length="83" mass="9163">MQRRRIFGASNAGERLQPLLSEQQAAAAELGHCRSLQVAGYFRSQVCDYLSEADGAEVALEQAQQQLQLTGLCEPGIVMCWHQ</sequence>
<organism evidence="1 2">
    <name type="scientific">Tetradesmus obliquus</name>
    <name type="common">Green alga</name>
    <name type="synonym">Acutodesmus obliquus</name>
    <dbReference type="NCBI Taxonomy" id="3088"/>
    <lineage>
        <taxon>Eukaryota</taxon>
        <taxon>Viridiplantae</taxon>
        <taxon>Chlorophyta</taxon>
        <taxon>core chlorophytes</taxon>
        <taxon>Chlorophyceae</taxon>
        <taxon>CS clade</taxon>
        <taxon>Sphaeropleales</taxon>
        <taxon>Scenedesmaceae</taxon>
        <taxon>Tetradesmus</taxon>
    </lineage>
</organism>
<dbReference type="AlphaFoldDB" id="A0A383W1P8"/>
<gene>
    <name evidence="1" type="ORF">BQ4739_LOCUS11190</name>
</gene>
<evidence type="ECO:0000313" key="1">
    <source>
        <dbReference type="EMBL" id="SZX71043.1"/>
    </source>
</evidence>
<keyword evidence="2" id="KW-1185">Reference proteome</keyword>